<evidence type="ECO:0000313" key="3">
    <source>
        <dbReference type="RefSeq" id="XP_018331106.1"/>
    </source>
</evidence>
<keyword evidence="2" id="KW-1185">Reference proteome</keyword>
<accession>A0A1W4X4R4</accession>
<name>A0A1W4X4R4_AGRPL</name>
<dbReference type="PROSITE" id="PS50177">
    <property type="entry name" value="NTF2_DOMAIN"/>
    <property type="match status" value="1"/>
</dbReference>
<dbReference type="InterPro" id="IPR032710">
    <property type="entry name" value="NTF2-like_dom_sf"/>
</dbReference>
<dbReference type="RefSeq" id="XP_018331106.1">
    <property type="nucleotide sequence ID" value="XM_018475604.2"/>
</dbReference>
<dbReference type="OrthoDB" id="6407068at2759"/>
<dbReference type="Proteomes" id="UP000192223">
    <property type="component" value="Unplaced"/>
</dbReference>
<dbReference type="InterPro" id="IPR026698">
    <property type="entry name" value="UPF_C3orf38"/>
</dbReference>
<dbReference type="Gene3D" id="3.10.450.50">
    <property type="match status" value="1"/>
</dbReference>
<dbReference type="InParanoid" id="A0A1W4X4R4"/>
<protein>
    <submittedName>
        <fullName evidence="3">Uncharacterized protein C3orf38 homolog isoform X1</fullName>
    </submittedName>
</protein>
<dbReference type="InterPro" id="IPR018222">
    <property type="entry name" value="Nuclear_transport_factor_2_euk"/>
</dbReference>
<feature type="domain" description="NTF2" evidence="1">
    <location>
        <begin position="123"/>
        <end position="251"/>
    </location>
</feature>
<evidence type="ECO:0000313" key="2">
    <source>
        <dbReference type="Proteomes" id="UP000192223"/>
    </source>
</evidence>
<proteinExistence type="predicted"/>
<sequence length="279" mass="31522">MDVAVTEILNKLEDEEIIGLAKTVTQGLLKSKTENRKDAIEAILKHSPNELSILRRKCITKDVLFEYVHQNDIQVSLPITKPELIDVIFTFWKKRASDKSTNSESNITPSIELCKSTSNVNNMAEQFSAWFYSMLNQSRPMGREHFWNDAKLTVNILNDAQCQNHNIDGDTLEIVNVLFKLKQEYNLMFNPNLVKEGVQGRLDPHGLVLVLACGTLHIGSDCVGVFEQVFALVRDPSADNNWKIKNTELILRRKIVNAAPKLCDSKLTDGLLQLPSSQM</sequence>
<organism evidence="2 3">
    <name type="scientific">Agrilus planipennis</name>
    <name type="common">Emerald ash borer</name>
    <name type="synonym">Agrilus marcopoli</name>
    <dbReference type="NCBI Taxonomy" id="224129"/>
    <lineage>
        <taxon>Eukaryota</taxon>
        <taxon>Metazoa</taxon>
        <taxon>Ecdysozoa</taxon>
        <taxon>Arthropoda</taxon>
        <taxon>Hexapoda</taxon>
        <taxon>Insecta</taxon>
        <taxon>Pterygota</taxon>
        <taxon>Neoptera</taxon>
        <taxon>Endopterygota</taxon>
        <taxon>Coleoptera</taxon>
        <taxon>Polyphaga</taxon>
        <taxon>Elateriformia</taxon>
        <taxon>Buprestoidea</taxon>
        <taxon>Buprestidae</taxon>
        <taxon>Agrilinae</taxon>
        <taxon>Agrilus</taxon>
    </lineage>
</organism>
<reference evidence="3" key="1">
    <citation type="submission" date="2025-08" db="UniProtKB">
        <authorList>
            <consortium name="RefSeq"/>
        </authorList>
    </citation>
    <scope>IDENTIFICATION</scope>
    <source>
        <tissue evidence="3">Entire body</tissue>
    </source>
</reference>
<evidence type="ECO:0000259" key="1">
    <source>
        <dbReference type="PROSITE" id="PS50177"/>
    </source>
</evidence>
<dbReference type="FunCoup" id="A0A1W4X4R4">
    <property type="interactions" value="984"/>
</dbReference>
<dbReference type="GeneID" id="108741025"/>
<dbReference type="KEGG" id="apln:108741025"/>
<dbReference type="AlphaFoldDB" id="A0A1W4X4R4"/>
<dbReference type="PANTHER" id="PTHR21084">
    <property type="entry name" value="DENSE INCISORS"/>
    <property type="match status" value="1"/>
</dbReference>
<dbReference type="Pfam" id="PF15008">
    <property type="entry name" value="DUF4518"/>
    <property type="match status" value="1"/>
</dbReference>
<gene>
    <name evidence="3" type="primary">LOC108741025</name>
</gene>
<dbReference type="PANTHER" id="PTHR21084:SF1">
    <property type="entry name" value="DENSE INCISORS"/>
    <property type="match status" value="1"/>
</dbReference>
<dbReference type="SUPFAM" id="SSF54427">
    <property type="entry name" value="NTF2-like"/>
    <property type="match status" value="1"/>
</dbReference>